<dbReference type="OrthoDB" id="1305300at2759"/>
<reference evidence="2" key="1">
    <citation type="submission" date="2022-04" db="EMBL/GenBank/DDBJ databases">
        <title>Carnegiea gigantea Genome sequencing and assembly v2.</title>
        <authorList>
            <person name="Copetti D."/>
            <person name="Sanderson M.J."/>
            <person name="Burquez A."/>
            <person name="Wojciechowski M.F."/>
        </authorList>
    </citation>
    <scope>NUCLEOTIDE SEQUENCE</scope>
    <source>
        <strain evidence="2">SGP5-SGP5p</strain>
        <tissue evidence="2">Aerial part</tissue>
    </source>
</reference>
<protein>
    <submittedName>
        <fullName evidence="2">Uncharacterized protein</fullName>
    </submittedName>
</protein>
<evidence type="ECO:0000256" key="1">
    <source>
        <dbReference type="SAM" id="MobiDB-lite"/>
    </source>
</evidence>
<feature type="compositionally biased region" description="Basic residues" evidence="1">
    <location>
        <begin position="42"/>
        <end position="58"/>
    </location>
</feature>
<gene>
    <name evidence="2" type="ORF">Cgig2_009067</name>
</gene>
<comment type="caution">
    <text evidence="2">The sequence shown here is derived from an EMBL/GenBank/DDBJ whole genome shotgun (WGS) entry which is preliminary data.</text>
</comment>
<evidence type="ECO:0000313" key="3">
    <source>
        <dbReference type="Proteomes" id="UP001153076"/>
    </source>
</evidence>
<evidence type="ECO:0000313" key="2">
    <source>
        <dbReference type="EMBL" id="KAJ8430762.1"/>
    </source>
</evidence>
<organism evidence="2 3">
    <name type="scientific">Carnegiea gigantea</name>
    <dbReference type="NCBI Taxonomy" id="171969"/>
    <lineage>
        <taxon>Eukaryota</taxon>
        <taxon>Viridiplantae</taxon>
        <taxon>Streptophyta</taxon>
        <taxon>Embryophyta</taxon>
        <taxon>Tracheophyta</taxon>
        <taxon>Spermatophyta</taxon>
        <taxon>Magnoliopsida</taxon>
        <taxon>eudicotyledons</taxon>
        <taxon>Gunneridae</taxon>
        <taxon>Pentapetalae</taxon>
        <taxon>Caryophyllales</taxon>
        <taxon>Cactineae</taxon>
        <taxon>Cactaceae</taxon>
        <taxon>Cactoideae</taxon>
        <taxon>Echinocereeae</taxon>
        <taxon>Carnegiea</taxon>
    </lineage>
</organism>
<name>A0A9Q1JTL0_9CARY</name>
<accession>A0A9Q1JTL0</accession>
<dbReference type="EMBL" id="JAKOGI010000760">
    <property type="protein sequence ID" value="KAJ8430762.1"/>
    <property type="molecule type" value="Genomic_DNA"/>
</dbReference>
<feature type="compositionally biased region" description="Acidic residues" evidence="1">
    <location>
        <begin position="83"/>
        <end position="94"/>
    </location>
</feature>
<proteinExistence type="predicted"/>
<feature type="compositionally biased region" description="Polar residues" evidence="1">
    <location>
        <begin position="1"/>
        <end position="10"/>
    </location>
</feature>
<dbReference type="Proteomes" id="UP001153076">
    <property type="component" value="Unassembled WGS sequence"/>
</dbReference>
<feature type="region of interest" description="Disordered" evidence="1">
    <location>
        <begin position="1"/>
        <end position="94"/>
    </location>
</feature>
<sequence>MSLKTNSNEELNSKRHAAHDKQTEKEKEKEELPNQPVDKVAEKRKRSKAGKPLSKKAKRDNGYRTLRVRKGHVSDVEPSNSSDSEENDPTYECEEVNHENEQIEVKEEVAICQPIKAARKRNKPSLQSKGNGAALVLVKVTSSGKKLQIVREELALKSDEGASEKRTYQKAFITRILIGFASFLKVDVKQIPGKFSKWLVESFDLYAVCFRLPDGQKFPITAFDVHATLGVPLGGTEIIKITKSSVDEEYDEVHVAWVKEWKLQKNAPELT</sequence>
<dbReference type="AlphaFoldDB" id="A0A9Q1JTL0"/>
<keyword evidence="3" id="KW-1185">Reference proteome</keyword>
<feature type="compositionally biased region" description="Basic and acidic residues" evidence="1">
    <location>
        <begin position="19"/>
        <end position="32"/>
    </location>
</feature>